<feature type="domain" description="HTH gntR-type" evidence="4">
    <location>
        <begin position="13"/>
        <end position="80"/>
    </location>
</feature>
<dbReference type="GO" id="GO:0003677">
    <property type="term" value="F:DNA binding"/>
    <property type="evidence" value="ECO:0007669"/>
    <property type="project" value="UniProtKB-KW"/>
</dbReference>
<comment type="caution">
    <text evidence="5">The sequence shown here is derived from an EMBL/GenBank/DDBJ whole genome shotgun (WGS) entry which is preliminary data.</text>
</comment>
<dbReference type="InterPro" id="IPR036388">
    <property type="entry name" value="WH-like_DNA-bd_sf"/>
</dbReference>
<dbReference type="Pfam" id="PF00392">
    <property type="entry name" value="GntR"/>
    <property type="match status" value="1"/>
</dbReference>
<dbReference type="Pfam" id="PF07729">
    <property type="entry name" value="FCD"/>
    <property type="match status" value="1"/>
</dbReference>
<dbReference type="SMART" id="SM00895">
    <property type="entry name" value="FCD"/>
    <property type="match status" value="1"/>
</dbReference>
<dbReference type="InterPro" id="IPR008920">
    <property type="entry name" value="TF_FadR/GntR_C"/>
</dbReference>
<dbReference type="PRINTS" id="PR00035">
    <property type="entry name" value="HTHGNTR"/>
</dbReference>
<sequence>MLLSSPRSIQRSQSLREQTYQVLRSAILSGELLAGSRLVETQIAEKLQVSRTPIREALQQLQQEQLIVSDENNNLRVVSFSPADAKHLYRCRLVLEQESVTEACAYATAEQLAKIELAILQAEKAIVQEPNQLTSYQLLHIDYQFHRAIAECSGNPWLALLLDQLFDKMALLRMQTIQQNPKVLEISCEHRQIYEAIAQGNCEEAVIALSNHLQSSQIRVIHEIEQLQNQQLQNQQLQDQ</sequence>
<dbReference type="Gene3D" id="1.20.120.530">
    <property type="entry name" value="GntR ligand-binding domain-like"/>
    <property type="match status" value="1"/>
</dbReference>
<dbReference type="EMBL" id="VBTY01000068">
    <property type="protein sequence ID" value="MDG3494873.1"/>
    <property type="molecule type" value="Genomic_DNA"/>
</dbReference>
<keyword evidence="1" id="KW-0805">Transcription regulation</keyword>
<dbReference type="PANTHER" id="PTHR43537:SF49">
    <property type="entry name" value="TRANSCRIPTIONAL REGULATORY PROTEIN"/>
    <property type="match status" value="1"/>
</dbReference>
<protein>
    <submittedName>
        <fullName evidence="5">GntR family transcriptional regulator</fullName>
    </submittedName>
</protein>
<dbReference type="InterPro" id="IPR000524">
    <property type="entry name" value="Tscrpt_reg_HTH_GntR"/>
</dbReference>
<dbReference type="PROSITE" id="PS50949">
    <property type="entry name" value="HTH_GNTR"/>
    <property type="match status" value="1"/>
</dbReference>
<proteinExistence type="predicted"/>
<dbReference type="SMART" id="SM00345">
    <property type="entry name" value="HTH_GNTR"/>
    <property type="match status" value="1"/>
</dbReference>
<accession>A0A9X4M6Y7</accession>
<name>A0A9X4M6Y7_9CYAN</name>
<dbReference type="InterPro" id="IPR036390">
    <property type="entry name" value="WH_DNA-bd_sf"/>
</dbReference>
<keyword evidence="2" id="KW-0238">DNA-binding</keyword>
<evidence type="ECO:0000259" key="4">
    <source>
        <dbReference type="PROSITE" id="PS50949"/>
    </source>
</evidence>
<dbReference type="GO" id="GO:0003700">
    <property type="term" value="F:DNA-binding transcription factor activity"/>
    <property type="evidence" value="ECO:0007669"/>
    <property type="project" value="InterPro"/>
</dbReference>
<evidence type="ECO:0000313" key="6">
    <source>
        <dbReference type="Proteomes" id="UP001152872"/>
    </source>
</evidence>
<evidence type="ECO:0000313" key="5">
    <source>
        <dbReference type="EMBL" id="MDG3494873.1"/>
    </source>
</evidence>
<dbReference type="InterPro" id="IPR011711">
    <property type="entry name" value="GntR_C"/>
</dbReference>
<dbReference type="RefSeq" id="WP_009626974.1">
    <property type="nucleotide sequence ID" value="NZ_VBTY01000068.1"/>
</dbReference>
<dbReference type="SUPFAM" id="SSF46785">
    <property type="entry name" value="Winged helix' DNA-binding domain"/>
    <property type="match status" value="1"/>
</dbReference>
<evidence type="ECO:0000256" key="2">
    <source>
        <dbReference type="ARBA" id="ARBA00023125"/>
    </source>
</evidence>
<evidence type="ECO:0000256" key="1">
    <source>
        <dbReference type="ARBA" id="ARBA00023015"/>
    </source>
</evidence>
<dbReference type="Gene3D" id="1.10.10.10">
    <property type="entry name" value="Winged helix-like DNA-binding domain superfamily/Winged helix DNA-binding domain"/>
    <property type="match status" value="1"/>
</dbReference>
<reference evidence="5" key="1">
    <citation type="submission" date="2019-05" db="EMBL/GenBank/DDBJ databases">
        <title>Whole genome sequencing of Pseudanabaena catenata USMAC16.</title>
        <authorList>
            <person name="Khan Z."/>
            <person name="Omar W.M."/>
            <person name="Convey P."/>
            <person name="Merican F."/>
            <person name="Najimudin N."/>
        </authorList>
    </citation>
    <scope>NUCLEOTIDE SEQUENCE</scope>
    <source>
        <strain evidence="5">USMAC16</strain>
    </source>
</reference>
<dbReference type="PANTHER" id="PTHR43537">
    <property type="entry name" value="TRANSCRIPTIONAL REGULATOR, GNTR FAMILY"/>
    <property type="match status" value="1"/>
</dbReference>
<evidence type="ECO:0000256" key="3">
    <source>
        <dbReference type="ARBA" id="ARBA00023163"/>
    </source>
</evidence>
<organism evidence="5 6">
    <name type="scientific">Pseudanabaena catenata USMAC16</name>
    <dbReference type="NCBI Taxonomy" id="1855837"/>
    <lineage>
        <taxon>Bacteria</taxon>
        <taxon>Bacillati</taxon>
        <taxon>Cyanobacteriota</taxon>
        <taxon>Cyanophyceae</taxon>
        <taxon>Pseudanabaenales</taxon>
        <taxon>Pseudanabaenaceae</taxon>
        <taxon>Pseudanabaena</taxon>
    </lineage>
</organism>
<dbReference type="Proteomes" id="UP001152872">
    <property type="component" value="Unassembled WGS sequence"/>
</dbReference>
<keyword evidence="6" id="KW-1185">Reference proteome</keyword>
<keyword evidence="3" id="KW-0804">Transcription</keyword>
<gene>
    <name evidence="5" type="ORF">FEV09_09920</name>
</gene>
<dbReference type="AlphaFoldDB" id="A0A9X4M6Y7"/>
<dbReference type="SUPFAM" id="SSF48008">
    <property type="entry name" value="GntR ligand-binding domain-like"/>
    <property type="match status" value="1"/>
</dbReference>